<dbReference type="Gene3D" id="1.50.10.10">
    <property type="match status" value="1"/>
</dbReference>
<name>A0ABP7BVX0_9MICC</name>
<proteinExistence type="predicted"/>
<dbReference type="Proteomes" id="UP001500752">
    <property type="component" value="Unassembled WGS sequence"/>
</dbReference>
<sequence>MAVWSAEIGARNAGPGAVTLLAGTSFCISSANGDMDARRPHGLFFRDTRFISGWHLRIHGRPIEPLSGMAAETYRATFVGRMARAEGEEDSHLLVERHRHLNGGLRERIIVTNHSGLPVQCQIHLAPEADFADLFDVKEGRTKPVHGIEVRETTNGILFESIHGGQTRTVAVTDPHAVVSGHYLAYQIDLPAQGEWSTEVAVTPCLDGVGPDEDVHATRYGALSLPEFRERAWRERIPRATYSHPSLARIMETSRTDLGSLRIFDPDRPERVAVAAGSPWFMALFGRDAILSSFMSMPLDPSLAHGTIQTLAELQGTKVDPRSEEQPGKILHEVRLGASTLLALGGGKAYYGTVDATPLFVILAGELTRWGFEADILEHLLPAVDRAMAWITDYGDADGDGFVEYERANPEGLINQGWKDSWDGITFADGTLATAPIALCEVQGYVYAAYISRALMAIRAGDSETARLWASRAQRLKEEFNDRFWLPKKGYFALALDGDKVPVDSCASNMGHALWSGIVDEDKAPLVAERLMADDMFSGWGVRTLSTRMGAYDPASYHNGSIWPHDNALIAAGLMRFGFVEESQRLAVALLEAADAFGGRLPELFCGLDRKLQAAPVPYPTSCSPQAWAAATPVHLMRVMLRLDPFLPTDELFLAPVLPAEWGEVRVDNLPLGASRISLRATRNQAAVEGMPPEMELRQTARRPLADLIDVLPRTR</sequence>
<keyword evidence="4" id="KW-1185">Reference proteome</keyword>
<dbReference type="InterPro" id="IPR012341">
    <property type="entry name" value="6hp_glycosidase-like_sf"/>
</dbReference>
<dbReference type="SUPFAM" id="SSF48208">
    <property type="entry name" value="Six-hairpin glycosidases"/>
    <property type="match status" value="1"/>
</dbReference>
<dbReference type="RefSeq" id="WP_345148475.1">
    <property type="nucleotide sequence ID" value="NZ_BAABEO010000008.1"/>
</dbReference>
<dbReference type="InterPro" id="IPR032856">
    <property type="entry name" value="GDE_N_bis"/>
</dbReference>
<dbReference type="EMBL" id="BAABEO010000008">
    <property type="protein sequence ID" value="GAA3671042.1"/>
    <property type="molecule type" value="Genomic_DNA"/>
</dbReference>
<evidence type="ECO:0000259" key="2">
    <source>
        <dbReference type="Pfam" id="PF22422"/>
    </source>
</evidence>
<evidence type="ECO:0000313" key="3">
    <source>
        <dbReference type="EMBL" id="GAA3671042.1"/>
    </source>
</evidence>
<organism evidence="3 4">
    <name type="scientific">Arthrobacter ginkgonis</name>
    <dbReference type="NCBI Taxonomy" id="1630594"/>
    <lineage>
        <taxon>Bacteria</taxon>
        <taxon>Bacillati</taxon>
        <taxon>Actinomycetota</taxon>
        <taxon>Actinomycetes</taxon>
        <taxon>Micrococcales</taxon>
        <taxon>Micrococcaceae</taxon>
        <taxon>Arthrobacter</taxon>
    </lineage>
</organism>
<dbReference type="InterPro" id="IPR008928">
    <property type="entry name" value="6-hairpin_glycosidase_sf"/>
</dbReference>
<dbReference type="InterPro" id="IPR054491">
    <property type="entry name" value="MGH1-like_GH"/>
</dbReference>
<accession>A0ABP7BVX0</accession>
<feature type="domain" description="Putative glycogen debranching enzyme N-terminal" evidence="1">
    <location>
        <begin position="22"/>
        <end position="200"/>
    </location>
</feature>
<feature type="domain" description="Mannosylglycerate hydrolase MGH1-like glycoside hydrolase" evidence="2">
    <location>
        <begin position="419"/>
        <end position="593"/>
    </location>
</feature>
<dbReference type="Pfam" id="PF14742">
    <property type="entry name" value="GDE_N_bis"/>
    <property type="match status" value="1"/>
</dbReference>
<evidence type="ECO:0000259" key="1">
    <source>
        <dbReference type="Pfam" id="PF14742"/>
    </source>
</evidence>
<protein>
    <submittedName>
        <fullName evidence="3">Glycogen debranching N-terminal domain-containing protein</fullName>
    </submittedName>
</protein>
<reference evidence="4" key="1">
    <citation type="journal article" date="2019" name="Int. J. Syst. Evol. Microbiol.">
        <title>The Global Catalogue of Microorganisms (GCM) 10K type strain sequencing project: providing services to taxonomists for standard genome sequencing and annotation.</title>
        <authorList>
            <consortium name="The Broad Institute Genomics Platform"/>
            <consortium name="The Broad Institute Genome Sequencing Center for Infectious Disease"/>
            <person name="Wu L."/>
            <person name="Ma J."/>
        </authorList>
    </citation>
    <scope>NUCLEOTIDE SEQUENCE [LARGE SCALE GENOMIC DNA]</scope>
    <source>
        <strain evidence="4">JCM 30742</strain>
    </source>
</reference>
<gene>
    <name evidence="3" type="ORF">GCM10023081_06720</name>
</gene>
<evidence type="ECO:0000313" key="4">
    <source>
        <dbReference type="Proteomes" id="UP001500752"/>
    </source>
</evidence>
<comment type="caution">
    <text evidence="3">The sequence shown here is derived from an EMBL/GenBank/DDBJ whole genome shotgun (WGS) entry which is preliminary data.</text>
</comment>
<dbReference type="Pfam" id="PF22422">
    <property type="entry name" value="MGH1-like_GH"/>
    <property type="match status" value="1"/>
</dbReference>